<keyword evidence="5 8" id="KW-0067">ATP-binding</keyword>
<dbReference type="SUPFAM" id="SSF52540">
    <property type="entry name" value="P-loop containing nucleoside triphosphate hydrolases"/>
    <property type="match status" value="1"/>
</dbReference>
<dbReference type="InterPro" id="IPR027417">
    <property type="entry name" value="P-loop_NTPase"/>
</dbReference>
<evidence type="ECO:0000313" key="8">
    <source>
        <dbReference type="EMBL" id="OYD51391.1"/>
    </source>
</evidence>
<dbReference type="AlphaFoldDB" id="A0A235EQU1"/>
<evidence type="ECO:0000256" key="3">
    <source>
        <dbReference type="ARBA" id="ARBA00022475"/>
    </source>
</evidence>
<dbReference type="GO" id="GO:0005524">
    <property type="term" value="F:ATP binding"/>
    <property type="evidence" value="ECO:0007669"/>
    <property type="project" value="UniProtKB-KW"/>
</dbReference>
<dbReference type="GO" id="GO:0015807">
    <property type="term" value="P:L-amino acid transport"/>
    <property type="evidence" value="ECO:0007669"/>
    <property type="project" value="TreeGrafter"/>
</dbReference>
<keyword evidence="2" id="KW-0813">Transport</keyword>
<dbReference type="EMBL" id="NOIG01000004">
    <property type="protein sequence ID" value="OYD51391.1"/>
    <property type="molecule type" value="Genomic_DNA"/>
</dbReference>
<dbReference type="CDD" id="cd03224">
    <property type="entry name" value="ABC_TM1139_LivF_branched"/>
    <property type="match status" value="1"/>
</dbReference>
<name>A0A235EQU1_9BURK</name>
<dbReference type="PANTHER" id="PTHR43820">
    <property type="entry name" value="HIGH-AFFINITY BRANCHED-CHAIN AMINO ACID TRANSPORT ATP-BINDING PROTEIN LIVF"/>
    <property type="match status" value="1"/>
</dbReference>
<keyword evidence="6" id="KW-0029">Amino-acid transport</keyword>
<keyword evidence="3" id="KW-1003">Cell membrane</keyword>
<dbReference type="InterPro" id="IPR052156">
    <property type="entry name" value="BCAA_Transport_ATP-bd_LivF"/>
</dbReference>
<dbReference type="InterPro" id="IPR003439">
    <property type="entry name" value="ABC_transporter-like_ATP-bd"/>
</dbReference>
<keyword evidence="4" id="KW-0547">Nucleotide-binding</keyword>
<dbReference type="Gene3D" id="3.40.50.300">
    <property type="entry name" value="P-loop containing nucleotide triphosphate hydrolases"/>
    <property type="match status" value="1"/>
</dbReference>
<comment type="caution">
    <text evidence="8">The sequence shown here is derived from an EMBL/GenBank/DDBJ whole genome shotgun (WGS) entry which is preliminary data.</text>
</comment>
<reference evidence="8 9" key="1">
    <citation type="submission" date="2017-07" db="EMBL/GenBank/DDBJ databases">
        <title>Acidovorax KNDSW TSA 6 genome sequence and assembly.</title>
        <authorList>
            <person name="Mayilraj S."/>
        </authorList>
    </citation>
    <scope>NUCLEOTIDE SEQUENCE [LARGE SCALE GENOMIC DNA]</scope>
    <source>
        <strain evidence="8 9">KNDSW-TSA6</strain>
    </source>
</reference>
<dbReference type="PROSITE" id="PS50893">
    <property type="entry name" value="ABC_TRANSPORTER_2"/>
    <property type="match status" value="1"/>
</dbReference>
<evidence type="ECO:0000256" key="5">
    <source>
        <dbReference type="ARBA" id="ARBA00022840"/>
    </source>
</evidence>
<dbReference type="PANTHER" id="PTHR43820:SF5">
    <property type="entry name" value="HIGH-AFFINITY BRANCHED-CHAIN AMINO ACID TRANSPORT ATP-BINDING PROTEIN"/>
    <property type="match status" value="1"/>
</dbReference>
<sequence>MSVLLSIDNLNAHHGQLPAVRNVSLQVRQGDILALVGANGAGKTTLLRTLAGAHRASSGTVRWDGVDITRMPAQERVAEGLALVPEGRRLFAGMTVRENLLVASAAGRRGQWSFDTVLDAFPQLAPKLNAHAGELSGGQQQAVAIGRALMTNPRVLLLDEVSLGLSPLAVQGVYDALRGVVGQGTTLVLVEQDLQRVQAVASRIVCMLEGSVVADAPADQLTRAQITAFYFGAQRPEAAPGSHATGNADGEAANNATHFHPAHKEAA</sequence>
<proteinExistence type="inferred from homology"/>
<evidence type="ECO:0000256" key="2">
    <source>
        <dbReference type="ARBA" id="ARBA00022448"/>
    </source>
</evidence>
<keyword evidence="3" id="KW-0472">Membrane</keyword>
<dbReference type="GO" id="GO:0016887">
    <property type="term" value="F:ATP hydrolysis activity"/>
    <property type="evidence" value="ECO:0007669"/>
    <property type="project" value="InterPro"/>
</dbReference>
<dbReference type="Proteomes" id="UP000215441">
    <property type="component" value="Unassembled WGS sequence"/>
</dbReference>
<evidence type="ECO:0000256" key="1">
    <source>
        <dbReference type="ARBA" id="ARBA00005417"/>
    </source>
</evidence>
<dbReference type="InterPro" id="IPR017871">
    <property type="entry name" value="ABC_transporter-like_CS"/>
</dbReference>
<evidence type="ECO:0000256" key="6">
    <source>
        <dbReference type="ARBA" id="ARBA00022970"/>
    </source>
</evidence>
<comment type="similarity">
    <text evidence="1">Belongs to the ABC transporter superfamily.</text>
</comment>
<evidence type="ECO:0000313" key="9">
    <source>
        <dbReference type="Proteomes" id="UP000215441"/>
    </source>
</evidence>
<accession>A0A235EQU1</accession>
<dbReference type="OrthoDB" id="9776369at2"/>
<dbReference type="Pfam" id="PF00005">
    <property type="entry name" value="ABC_tran"/>
    <property type="match status" value="1"/>
</dbReference>
<dbReference type="GO" id="GO:0015658">
    <property type="term" value="F:branched-chain amino acid transmembrane transporter activity"/>
    <property type="evidence" value="ECO:0007669"/>
    <property type="project" value="TreeGrafter"/>
</dbReference>
<gene>
    <name evidence="8" type="ORF">CBY09_06100</name>
</gene>
<evidence type="ECO:0000256" key="4">
    <source>
        <dbReference type="ARBA" id="ARBA00022741"/>
    </source>
</evidence>
<evidence type="ECO:0000259" key="7">
    <source>
        <dbReference type="PROSITE" id="PS50893"/>
    </source>
</evidence>
<dbReference type="SMART" id="SM00382">
    <property type="entry name" value="AAA"/>
    <property type="match status" value="1"/>
</dbReference>
<dbReference type="PROSITE" id="PS00211">
    <property type="entry name" value="ABC_TRANSPORTER_1"/>
    <property type="match status" value="1"/>
</dbReference>
<organism evidence="8 9">
    <name type="scientific">Acidovorax kalamii</name>
    <dbReference type="NCBI Taxonomy" id="2004485"/>
    <lineage>
        <taxon>Bacteria</taxon>
        <taxon>Pseudomonadati</taxon>
        <taxon>Pseudomonadota</taxon>
        <taxon>Betaproteobacteria</taxon>
        <taxon>Burkholderiales</taxon>
        <taxon>Comamonadaceae</taxon>
        <taxon>Acidovorax</taxon>
    </lineage>
</organism>
<keyword evidence="9" id="KW-1185">Reference proteome</keyword>
<feature type="domain" description="ABC transporter" evidence="7">
    <location>
        <begin position="5"/>
        <end position="234"/>
    </location>
</feature>
<protein>
    <submittedName>
        <fullName evidence="8">ABC transporter ATP-binding protein</fullName>
    </submittedName>
</protein>
<dbReference type="InterPro" id="IPR003593">
    <property type="entry name" value="AAA+_ATPase"/>
</dbReference>